<dbReference type="PROSITE" id="PS51318">
    <property type="entry name" value="TAT"/>
    <property type="match status" value="1"/>
</dbReference>
<sequence length="194" mass="20575">MDGFDRSPSRRRLLALAGAAASTALAGCTADVGEEFPPNTKTPVSAWLPDLPVTKPTDVVADGIEATADREIVDEDDLAAVLEARDLEIHTIERTADVLTVEYVSGELYEEGILHGIGPIAGAYAALVGAGEDSEFLEITILDTAPESFGTAEVEAAWAERFDRGTYSVDEYAELVVAGIESRRHPPEVGASTE</sequence>
<dbReference type="PROSITE" id="PS51257">
    <property type="entry name" value="PROKAR_LIPOPROTEIN"/>
    <property type="match status" value="1"/>
</dbReference>
<evidence type="ECO:0000313" key="3">
    <source>
        <dbReference type="Proteomes" id="UP001595925"/>
    </source>
</evidence>
<reference evidence="2 3" key="1">
    <citation type="journal article" date="2019" name="Int. J. Syst. Evol. Microbiol.">
        <title>The Global Catalogue of Microorganisms (GCM) 10K type strain sequencing project: providing services to taxonomists for standard genome sequencing and annotation.</title>
        <authorList>
            <consortium name="The Broad Institute Genomics Platform"/>
            <consortium name="The Broad Institute Genome Sequencing Center for Infectious Disease"/>
            <person name="Wu L."/>
            <person name="Ma J."/>
        </authorList>
    </citation>
    <scope>NUCLEOTIDE SEQUENCE [LARGE SCALE GENOMIC DNA]</scope>
    <source>
        <strain evidence="2 3">CGMCC 1.15824</strain>
    </source>
</reference>
<accession>A0ABD5QFD6</accession>
<feature type="domain" description="DUF8159" evidence="1">
    <location>
        <begin position="71"/>
        <end position="184"/>
    </location>
</feature>
<dbReference type="RefSeq" id="WP_224827144.1">
    <property type="nucleotide sequence ID" value="NZ_JAIVEF010000001.1"/>
</dbReference>
<gene>
    <name evidence="2" type="ORF">ACFPFO_11155</name>
</gene>
<dbReference type="InterPro" id="IPR058473">
    <property type="entry name" value="DUF8159"/>
</dbReference>
<evidence type="ECO:0000259" key="1">
    <source>
        <dbReference type="Pfam" id="PF26490"/>
    </source>
</evidence>
<protein>
    <recommendedName>
        <fullName evidence="1">DUF8159 domain-containing protein</fullName>
    </recommendedName>
</protein>
<dbReference type="EMBL" id="JBHSJG010000036">
    <property type="protein sequence ID" value="MFC4988304.1"/>
    <property type="molecule type" value="Genomic_DNA"/>
</dbReference>
<keyword evidence="3" id="KW-1185">Reference proteome</keyword>
<dbReference type="AlphaFoldDB" id="A0ABD5QFD6"/>
<evidence type="ECO:0000313" key="2">
    <source>
        <dbReference type="EMBL" id="MFC4988304.1"/>
    </source>
</evidence>
<name>A0ABD5QFD6_9EURY</name>
<dbReference type="Pfam" id="PF26490">
    <property type="entry name" value="DUF8159"/>
    <property type="match status" value="1"/>
</dbReference>
<comment type="caution">
    <text evidence="2">The sequence shown here is derived from an EMBL/GenBank/DDBJ whole genome shotgun (WGS) entry which is preliminary data.</text>
</comment>
<proteinExistence type="predicted"/>
<dbReference type="Proteomes" id="UP001595925">
    <property type="component" value="Unassembled WGS sequence"/>
</dbReference>
<dbReference type="InterPro" id="IPR006311">
    <property type="entry name" value="TAT_signal"/>
</dbReference>
<organism evidence="2 3">
    <name type="scientific">Saliphagus infecundisoli</name>
    <dbReference type="NCBI Taxonomy" id="1849069"/>
    <lineage>
        <taxon>Archaea</taxon>
        <taxon>Methanobacteriati</taxon>
        <taxon>Methanobacteriota</taxon>
        <taxon>Stenosarchaea group</taxon>
        <taxon>Halobacteria</taxon>
        <taxon>Halobacteriales</taxon>
        <taxon>Natrialbaceae</taxon>
        <taxon>Saliphagus</taxon>
    </lineage>
</organism>